<dbReference type="AlphaFoldDB" id="A0A0A8Y115"/>
<evidence type="ECO:0000313" key="1">
    <source>
        <dbReference type="EMBL" id="JAD18673.1"/>
    </source>
</evidence>
<reference evidence="1" key="2">
    <citation type="journal article" date="2015" name="Data Brief">
        <title>Shoot transcriptome of the giant reed, Arundo donax.</title>
        <authorList>
            <person name="Barrero R.A."/>
            <person name="Guerrero F.D."/>
            <person name="Moolhuijzen P."/>
            <person name="Goolsby J.A."/>
            <person name="Tidwell J."/>
            <person name="Bellgard S.E."/>
            <person name="Bellgard M.I."/>
        </authorList>
    </citation>
    <scope>NUCLEOTIDE SEQUENCE</scope>
    <source>
        <tissue evidence="1">Shoot tissue taken approximately 20 cm above the soil surface</tissue>
    </source>
</reference>
<organism evidence="1">
    <name type="scientific">Arundo donax</name>
    <name type="common">Giant reed</name>
    <name type="synonym">Donax arundinaceus</name>
    <dbReference type="NCBI Taxonomy" id="35708"/>
    <lineage>
        <taxon>Eukaryota</taxon>
        <taxon>Viridiplantae</taxon>
        <taxon>Streptophyta</taxon>
        <taxon>Embryophyta</taxon>
        <taxon>Tracheophyta</taxon>
        <taxon>Spermatophyta</taxon>
        <taxon>Magnoliopsida</taxon>
        <taxon>Liliopsida</taxon>
        <taxon>Poales</taxon>
        <taxon>Poaceae</taxon>
        <taxon>PACMAD clade</taxon>
        <taxon>Arundinoideae</taxon>
        <taxon>Arundineae</taxon>
        <taxon>Arundo</taxon>
    </lineage>
</organism>
<proteinExistence type="predicted"/>
<name>A0A0A8Y115_ARUDO</name>
<accession>A0A0A8Y115</accession>
<sequence>MEENLGSIYIPPFATNTIGDQNRQTNIEFTQLATTLDTLGTENSMSIN</sequence>
<reference evidence="1" key="1">
    <citation type="submission" date="2014-09" db="EMBL/GenBank/DDBJ databases">
        <authorList>
            <person name="Magalhaes I.L.F."/>
            <person name="Oliveira U."/>
            <person name="Santos F.R."/>
            <person name="Vidigal T.H.D.A."/>
            <person name="Brescovit A.D."/>
            <person name="Santos A.J."/>
        </authorList>
    </citation>
    <scope>NUCLEOTIDE SEQUENCE</scope>
    <source>
        <tissue evidence="1">Shoot tissue taken approximately 20 cm above the soil surface</tissue>
    </source>
</reference>
<protein>
    <submittedName>
        <fullName evidence="1">Uncharacterized protein</fullName>
    </submittedName>
</protein>
<dbReference type="EMBL" id="GBRH01279222">
    <property type="protein sequence ID" value="JAD18673.1"/>
    <property type="molecule type" value="Transcribed_RNA"/>
</dbReference>